<evidence type="ECO:0000313" key="20">
    <source>
        <dbReference type="EMBL" id="PWD98415.1"/>
    </source>
</evidence>
<keyword evidence="21" id="KW-1185">Reference proteome</keyword>
<feature type="transmembrane region" description="Helical" evidence="19">
    <location>
        <begin position="198"/>
        <end position="218"/>
    </location>
</feature>
<comment type="catalytic activity">
    <reaction evidence="17 19">
        <text>alpha-ribazole + adenosylcob(III)inamide-GDP = adenosylcob(III)alamin + GMP + H(+)</text>
        <dbReference type="Rhea" id="RHEA:16049"/>
        <dbReference type="ChEBI" id="CHEBI:10329"/>
        <dbReference type="ChEBI" id="CHEBI:15378"/>
        <dbReference type="ChEBI" id="CHEBI:18408"/>
        <dbReference type="ChEBI" id="CHEBI:58115"/>
        <dbReference type="ChEBI" id="CHEBI:60487"/>
        <dbReference type="EC" id="2.7.8.26"/>
    </reaction>
</comment>
<proteinExistence type="inferred from homology"/>
<evidence type="ECO:0000256" key="11">
    <source>
        <dbReference type="ARBA" id="ARBA00022842"/>
    </source>
</evidence>
<evidence type="ECO:0000256" key="19">
    <source>
        <dbReference type="HAMAP-Rule" id="MF_00719"/>
    </source>
</evidence>
<dbReference type="PANTHER" id="PTHR34148">
    <property type="entry name" value="ADENOSYLCOBINAMIDE-GDP RIBAZOLETRANSFERASE"/>
    <property type="match status" value="1"/>
</dbReference>
<evidence type="ECO:0000256" key="12">
    <source>
        <dbReference type="ARBA" id="ARBA00022989"/>
    </source>
</evidence>
<evidence type="ECO:0000256" key="10">
    <source>
        <dbReference type="ARBA" id="ARBA00022692"/>
    </source>
</evidence>
<evidence type="ECO:0000256" key="4">
    <source>
        <dbReference type="ARBA" id="ARBA00010561"/>
    </source>
</evidence>
<organism evidence="20 21">
    <name type="scientific">Marinilabilia rubra</name>
    <dbReference type="NCBI Taxonomy" id="2162893"/>
    <lineage>
        <taxon>Bacteria</taxon>
        <taxon>Pseudomonadati</taxon>
        <taxon>Bacteroidota</taxon>
        <taxon>Bacteroidia</taxon>
        <taxon>Marinilabiliales</taxon>
        <taxon>Marinilabiliaceae</taxon>
        <taxon>Marinilabilia</taxon>
    </lineage>
</organism>
<keyword evidence="13 19" id="KW-0472">Membrane</keyword>
<evidence type="ECO:0000256" key="16">
    <source>
        <dbReference type="ARBA" id="ARBA00032853"/>
    </source>
</evidence>
<evidence type="ECO:0000256" key="6">
    <source>
        <dbReference type="ARBA" id="ARBA00015850"/>
    </source>
</evidence>
<comment type="pathway">
    <text evidence="3 19">Cofactor biosynthesis; adenosylcobalamin biosynthesis; adenosylcobalamin from cob(II)yrinate a,c-diamide: step 7/7.</text>
</comment>
<evidence type="ECO:0000256" key="3">
    <source>
        <dbReference type="ARBA" id="ARBA00004663"/>
    </source>
</evidence>
<protein>
    <recommendedName>
        <fullName evidence="6 19">Adenosylcobinamide-GDP ribazoletransferase</fullName>
        <ecNumber evidence="5 19">2.7.8.26</ecNumber>
    </recommendedName>
    <alternativeName>
        <fullName evidence="16 19">Cobalamin synthase</fullName>
    </alternativeName>
    <alternativeName>
        <fullName evidence="15 19">Cobalamin-5'-phosphate synthase</fullName>
    </alternativeName>
</protein>
<evidence type="ECO:0000256" key="17">
    <source>
        <dbReference type="ARBA" id="ARBA00048623"/>
    </source>
</evidence>
<dbReference type="UniPathway" id="UPA00148">
    <property type="reaction ID" value="UER00238"/>
</dbReference>
<comment type="caution">
    <text evidence="20">The sequence shown here is derived from an EMBL/GenBank/DDBJ whole genome shotgun (WGS) entry which is preliminary data.</text>
</comment>
<comment type="function">
    <text evidence="14 19">Joins adenosylcobinamide-GDP and alpha-ribazole to generate adenosylcobalamin (Ado-cobalamin). Also synthesizes adenosylcobalamin 5'-phosphate from adenosylcobinamide-GDP and alpha-ribazole 5'-phosphate.</text>
</comment>
<evidence type="ECO:0000256" key="1">
    <source>
        <dbReference type="ARBA" id="ARBA00001946"/>
    </source>
</evidence>
<keyword evidence="10 19" id="KW-0812">Transmembrane</keyword>
<dbReference type="RefSeq" id="WP_109265476.1">
    <property type="nucleotide sequence ID" value="NZ_QEWP01000015.1"/>
</dbReference>
<feature type="transmembrane region" description="Helical" evidence="19">
    <location>
        <begin position="35"/>
        <end position="55"/>
    </location>
</feature>
<gene>
    <name evidence="19" type="primary">cobS</name>
    <name evidence="20" type="ORF">DDZ16_15925</name>
</gene>
<comment type="similarity">
    <text evidence="4 19">Belongs to the CobS family.</text>
</comment>
<dbReference type="InterPro" id="IPR003805">
    <property type="entry name" value="CobS"/>
</dbReference>
<evidence type="ECO:0000313" key="21">
    <source>
        <dbReference type="Proteomes" id="UP000244956"/>
    </source>
</evidence>
<keyword evidence="9 19" id="KW-0808">Transferase</keyword>
<feature type="transmembrane region" description="Helical" evidence="19">
    <location>
        <begin position="109"/>
        <end position="129"/>
    </location>
</feature>
<evidence type="ECO:0000256" key="5">
    <source>
        <dbReference type="ARBA" id="ARBA00013200"/>
    </source>
</evidence>
<comment type="subcellular location">
    <subcellularLocation>
        <location evidence="2 19">Cell membrane</location>
        <topology evidence="2 19">Multi-pass membrane protein</topology>
    </subcellularLocation>
</comment>
<dbReference type="AlphaFoldDB" id="A0A2U2B5T2"/>
<keyword evidence="12 19" id="KW-1133">Transmembrane helix</keyword>
<dbReference type="GO" id="GO:0051073">
    <property type="term" value="F:adenosylcobinamide-GDP ribazoletransferase activity"/>
    <property type="evidence" value="ECO:0007669"/>
    <property type="project" value="UniProtKB-UniRule"/>
</dbReference>
<dbReference type="GO" id="GO:0005886">
    <property type="term" value="C:plasma membrane"/>
    <property type="evidence" value="ECO:0007669"/>
    <property type="project" value="UniProtKB-SubCell"/>
</dbReference>
<evidence type="ECO:0000256" key="15">
    <source>
        <dbReference type="ARBA" id="ARBA00032605"/>
    </source>
</evidence>
<sequence>MRELNILFSSILYFTRLSLPFKVEYRKENQQLALTWFPLVGAIVGGLAALVFWLMSLYLPHTVAVIVSLGASVLVTGAFHEDGFADVCDAFGGGYSKDQRLKIMKDSRVGAYALIGVVILFALKIALLIEIQPLWIPVILITSHVLSRWSTLIISMGWNYARPTEESKSRDTSHPISWVRFFGATGLGLLPFLLFDSWWVLVTIPVVTLFSWLAGSWFQKRIGGYTGDCLGSVQQVNEVLVMASLLLVIGH</sequence>
<evidence type="ECO:0000256" key="2">
    <source>
        <dbReference type="ARBA" id="ARBA00004651"/>
    </source>
</evidence>
<feature type="transmembrane region" description="Helical" evidence="19">
    <location>
        <begin position="135"/>
        <end position="154"/>
    </location>
</feature>
<keyword evidence="8 19" id="KW-0169">Cobalamin biosynthesis</keyword>
<dbReference type="HAMAP" id="MF_00719">
    <property type="entry name" value="CobS"/>
    <property type="match status" value="1"/>
</dbReference>
<dbReference type="EC" id="2.7.8.26" evidence="5 19"/>
<comment type="cofactor">
    <cofactor evidence="1 19">
        <name>Mg(2+)</name>
        <dbReference type="ChEBI" id="CHEBI:18420"/>
    </cofactor>
</comment>
<dbReference type="GO" id="GO:0009236">
    <property type="term" value="P:cobalamin biosynthetic process"/>
    <property type="evidence" value="ECO:0007669"/>
    <property type="project" value="UniProtKB-UniRule"/>
</dbReference>
<dbReference type="PANTHER" id="PTHR34148:SF1">
    <property type="entry name" value="ADENOSYLCOBINAMIDE-GDP RIBAZOLETRANSFERASE"/>
    <property type="match status" value="1"/>
</dbReference>
<keyword evidence="7 19" id="KW-1003">Cell membrane</keyword>
<reference evidence="20 21" key="1">
    <citation type="submission" date="2018-05" db="EMBL/GenBank/DDBJ databases">
        <title>Marinilabilia rubrum sp. nov., isolated from saltern sediment.</title>
        <authorList>
            <person name="Zhang R."/>
        </authorList>
    </citation>
    <scope>NUCLEOTIDE SEQUENCE [LARGE SCALE GENOMIC DNA]</scope>
    <source>
        <strain evidence="20 21">WTE16</strain>
    </source>
</reference>
<evidence type="ECO:0000256" key="9">
    <source>
        <dbReference type="ARBA" id="ARBA00022679"/>
    </source>
</evidence>
<keyword evidence="11 19" id="KW-0460">Magnesium</keyword>
<comment type="catalytic activity">
    <reaction evidence="18 19">
        <text>alpha-ribazole 5'-phosphate + adenosylcob(III)inamide-GDP = adenosylcob(III)alamin 5'-phosphate + GMP + H(+)</text>
        <dbReference type="Rhea" id="RHEA:23560"/>
        <dbReference type="ChEBI" id="CHEBI:15378"/>
        <dbReference type="ChEBI" id="CHEBI:57918"/>
        <dbReference type="ChEBI" id="CHEBI:58115"/>
        <dbReference type="ChEBI" id="CHEBI:60487"/>
        <dbReference type="ChEBI" id="CHEBI:60493"/>
        <dbReference type="EC" id="2.7.8.26"/>
    </reaction>
</comment>
<dbReference type="EMBL" id="QEWP01000015">
    <property type="protein sequence ID" value="PWD98415.1"/>
    <property type="molecule type" value="Genomic_DNA"/>
</dbReference>
<name>A0A2U2B5T2_9BACT</name>
<feature type="transmembrane region" description="Helical" evidence="19">
    <location>
        <begin position="175"/>
        <end position="192"/>
    </location>
</feature>
<dbReference type="OrthoDB" id="9794626at2"/>
<dbReference type="Pfam" id="PF02654">
    <property type="entry name" value="CobS"/>
    <property type="match status" value="1"/>
</dbReference>
<evidence type="ECO:0000256" key="18">
    <source>
        <dbReference type="ARBA" id="ARBA00049504"/>
    </source>
</evidence>
<accession>A0A2U2B5T2</accession>
<evidence type="ECO:0000256" key="14">
    <source>
        <dbReference type="ARBA" id="ARBA00025228"/>
    </source>
</evidence>
<evidence type="ECO:0000256" key="7">
    <source>
        <dbReference type="ARBA" id="ARBA00022475"/>
    </source>
</evidence>
<evidence type="ECO:0000256" key="8">
    <source>
        <dbReference type="ARBA" id="ARBA00022573"/>
    </source>
</evidence>
<feature type="transmembrane region" description="Helical" evidence="19">
    <location>
        <begin position="61"/>
        <end position="79"/>
    </location>
</feature>
<dbReference type="Proteomes" id="UP000244956">
    <property type="component" value="Unassembled WGS sequence"/>
</dbReference>
<evidence type="ECO:0000256" key="13">
    <source>
        <dbReference type="ARBA" id="ARBA00023136"/>
    </source>
</evidence>
<dbReference type="GO" id="GO:0008818">
    <property type="term" value="F:cobalamin 5'-phosphate synthase activity"/>
    <property type="evidence" value="ECO:0007669"/>
    <property type="project" value="UniProtKB-UniRule"/>
</dbReference>